<evidence type="ECO:0000313" key="14">
    <source>
        <dbReference type="Proteomes" id="UP001515480"/>
    </source>
</evidence>
<dbReference type="Gene3D" id="1.10.167.10">
    <property type="entry name" value="Regulator of G-protein Signalling 4, domain 2"/>
    <property type="match status" value="1"/>
</dbReference>
<dbReference type="AlphaFoldDB" id="A0AB34KDC2"/>
<dbReference type="SUPFAM" id="SSF48097">
    <property type="entry name" value="Regulator of G-protein signaling, RGS"/>
    <property type="match status" value="1"/>
</dbReference>
<dbReference type="InterPro" id="IPR018490">
    <property type="entry name" value="cNMP-bd_dom_sf"/>
</dbReference>
<keyword evidence="7" id="KW-0142">cGMP-binding</keyword>
<dbReference type="PROSITE" id="PS50132">
    <property type="entry name" value="RGS"/>
    <property type="match status" value="1"/>
</dbReference>
<comment type="caution">
    <text evidence="13">The sequence shown here is derived from an EMBL/GenBank/DDBJ whole genome shotgun (WGS) entry which is preliminary data.</text>
</comment>
<dbReference type="InterPro" id="IPR036305">
    <property type="entry name" value="RGS_sf"/>
</dbReference>
<dbReference type="InterPro" id="IPR014710">
    <property type="entry name" value="RmlC-like_jellyroll"/>
</dbReference>
<dbReference type="Gene3D" id="2.60.120.10">
    <property type="entry name" value="Jelly Rolls"/>
    <property type="match status" value="2"/>
</dbReference>
<evidence type="ECO:0000256" key="9">
    <source>
        <dbReference type="SAM" id="MobiDB-lite"/>
    </source>
</evidence>
<keyword evidence="4 8" id="KW-0547">Nucleotide-binding</keyword>
<dbReference type="InterPro" id="IPR011993">
    <property type="entry name" value="PH-like_dom_sf"/>
</dbReference>
<dbReference type="PROSITE" id="PS50011">
    <property type="entry name" value="PROTEIN_KINASE_DOM"/>
    <property type="match status" value="1"/>
</dbReference>
<dbReference type="SMART" id="SM00100">
    <property type="entry name" value="cNMP"/>
    <property type="match status" value="1"/>
</dbReference>
<dbReference type="InterPro" id="IPR000719">
    <property type="entry name" value="Prot_kinase_dom"/>
</dbReference>
<evidence type="ECO:0008006" key="15">
    <source>
        <dbReference type="Google" id="ProtNLM"/>
    </source>
</evidence>
<dbReference type="Gene3D" id="2.30.29.30">
    <property type="entry name" value="Pleckstrin-homology domain (PH domain)/Phosphotyrosine-binding domain (PTB)"/>
    <property type="match status" value="1"/>
</dbReference>
<gene>
    <name evidence="13" type="ORF">AB1Y20_001430</name>
</gene>
<evidence type="ECO:0000259" key="12">
    <source>
        <dbReference type="PROSITE" id="PS50132"/>
    </source>
</evidence>
<evidence type="ECO:0000259" key="10">
    <source>
        <dbReference type="PROSITE" id="PS50011"/>
    </source>
</evidence>
<dbReference type="GO" id="GO:0004674">
    <property type="term" value="F:protein serine/threonine kinase activity"/>
    <property type="evidence" value="ECO:0007669"/>
    <property type="project" value="UniProtKB-KW"/>
</dbReference>
<evidence type="ECO:0000256" key="7">
    <source>
        <dbReference type="ARBA" id="ARBA00022992"/>
    </source>
</evidence>
<evidence type="ECO:0000256" key="2">
    <source>
        <dbReference type="ARBA" id="ARBA00022535"/>
    </source>
</evidence>
<evidence type="ECO:0000256" key="4">
    <source>
        <dbReference type="ARBA" id="ARBA00022741"/>
    </source>
</evidence>
<evidence type="ECO:0000256" key="3">
    <source>
        <dbReference type="ARBA" id="ARBA00022679"/>
    </source>
</evidence>
<dbReference type="InterPro" id="IPR008271">
    <property type="entry name" value="Ser/Thr_kinase_AS"/>
</dbReference>
<dbReference type="Gene3D" id="1.10.510.10">
    <property type="entry name" value="Transferase(Phosphotransferase) domain 1"/>
    <property type="match status" value="1"/>
</dbReference>
<dbReference type="Pfam" id="PF00027">
    <property type="entry name" value="cNMP_binding"/>
    <property type="match status" value="1"/>
</dbReference>
<dbReference type="GO" id="GO:0005524">
    <property type="term" value="F:ATP binding"/>
    <property type="evidence" value="ECO:0007669"/>
    <property type="project" value="UniProtKB-UniRule"/>
</dbReference>
<dbReference type="InterPro" id="IPR000595">
    <property type="entry name" value="cNMP-bd_dom"/>
</dbReference>
<feature type="compositionally biased region" description="Polar residues" evidence="9">
    <location>
        <begin position="179"/>
        <end position="198"/>
    </location>
</feature>
<keyword evidence="3" id="KW-0808">Transferase</keyword>
<evidence type="ECO:0000256" key="6">
    <source>
        <dbReference type="ARBA" id="ARBA00022840"/>
    </source>
</evidence>
<evidence type="ECO:0000256" key="1">
    <source>
        <dbReference type="ARBA" id="ARBA00022527"/>
    </source>
</evidence>
<evidence type="ECO:0000256" key="5">
    <source>
        <dbReference type="ARBA" id="ARBA00022777"/>
    </source>
</evidence>
<dbReference type="SMART" id="SM00315">
    <property type="entry name" value="RGS"/>
    <property type="match status" value="1"/>
</dbReference>
<keyword evidence="5" id="KW-0418">Kinase</keyword>
<name>A0AB34KDC2_PRYPA</name>
<evidence type="ECO:0000259" key="11">
    <source>
        <dbReference type="PROSITE" id="PS50042"/>
    </source>
</evidence>
<dbReference type="InterPro" id="IPR017441">
    <property type="entry name" value="Protein_kinase_ATP_BS"/>
</dbReference>
<dbReference type="EMBL" id="JBGBPQ010000001">
    <property type="protein sequence ID" value="KAL1530529.1"/>
    <property type="molecule type" value="Genomic_DNA"/>
</dbReference>
<dbReference type="PANTHER" id="PTHR24355:SF18">
    <property type="entry name" value="G PROTEIN-COUPLED RECEPTOR KINASE"/>
    <property type="match status" value="1"/>
</dbReference>
<keyword evidence="14" id="KW-1185">Reference proteome</keyword>
<dbReference type="InterPro" id="IPR011009">
    <property type="entry name" value="Kinase-like_dom_sf"/>
</dbReference>
<feature type="binding site" evidence="8">
    <location>
        <position position="784"/>
    </location>
    <ligand>
        <name>ATP</name>
        <dbReference type="ChEBI" id="CHEBI:30616"/>
    </ligand>
</feature>
<feature type="region of interest" description="Disordered" evidence="9">
    <location>
        <begin position="130"/>
        <end position="151"/>
    </location>
</feature>
<keyword evidence="1" id="KW-0723">Serine/threonine-protein kinase</keyword>
<dbReference type="Pfam" id="PF00069">
    <property type="entry name" value="Pkinase"/>
    <property type="match status" value="1"/>
</dbReference>
<evidence type="ECO:0000256" key="8">
    <source>
        <dbReference type="PROSITE-ProRule" id="PRU10141"/>
    </source>
</evidence>
<dbReference type="SMART" id="SM00568">
    <property type="entry name" value="GRAM"/>
    <property type="match status" value="1"/>
</dbReference>
<dbReference type="Proteomes" id="UP001515480">
    <property type="component" value="Unassembled WGS sequence"/>
</dbReference>
<feature type="compositionally biased region" description="Basic residues" evidence="9">
    <location>
        <begin position="138"/>
        <end position="147"/>
    </location>
</feature>
<dbReference type="SMART" id="SM00220">
    <property type="entry name" value="S_TKc"/>
    <property type="match status" value="1"/>
</dbReference>
<dbReference type="SUPFAM" id="SSF51206">
    <property type="entry name" value="cAMP-binding domain-like"/>
    <property type="match status" value="2"/>
</dbReference>
<dbReference type="PROSITE" id="PS50042">
    <property type="entry name" value="CNMP_BINDING_3"/>
    <property type="match status" value="1"/>
</dbReference>
<dbReference type="GO" id="GO:0030553">
    <property type="term" value="F:cGMP binding"/>
    <property type="evidence" value="ECO:0007669"/>
    <property type="project" value="UniProtKB-KW"/>
</dbReference>
<dbReference type="Pfam" id="PF00615">
    <property type="entry name" value="RGS"/>
    <property type="match status" value="1"/>
</dbReference>
<protein>
    <recommendedName>
        <fullName evidence="15">cGMP-dependent protein kinase</fullName>
    </recommendedName>
</protein>
<dbReference type="PROSITE" id="PS00108">
    <property type="entry name" value="PROTEIN_KINASE_ST"/>
    <property type="match status" value="1"/>
</dbReference>
<accession>A0AB34KDC2</accession>
<reference evidence="13 14" key="1">
    <citation type="journal article" date="2024" name="Science">
        <title>Giant polyketide synthase enzymes in the biosynthesis of giant marine polyether toxins.</title>
        <authorList>
            <person name="Fallon T.R."/>
            <person name="Shende V.V."/>
            <person name="Wierzbicki I.H."/>
            <person name="Pendleton A.L."/>
            <person name="Watervoot N.F."/>
            <person name="Auber R.P."/>
            <person name="Gonzalez D.J."/>
            <person name="Wisecaver J.H."/>
            <person name="Moore B.S."/>
        </authorList>
    </citation>
    <scope>NUCLEOTIDE SEQUENCE [LARGE SCALE GENOMIC DNA]</scope>
    <source>
        <strain evidence="13 14">12B1</strain>
    </source>
</reference>
<sequence length="1133" mass="127463">MGCGASHQPDQSIASSSFANAASSRAYWDRQKFSVEPWTAHSTLTVAKAAQANGMPEPPEIFFETQSRIIDFFQQHGKRLQFGPGDTLLDVGSPLTNLMIIEEGAVLAQKTINTLRKKEEPAQDVLAQLRPQSDSLAKKKRERKAYRQSRQMADFSADSRWSLLSGEEEEVVEEHAESPATQTPTPSHSPSRLSMASTTYEGEKVTISTLEKDELLGQNSFIEGAPLALRYVADTEGAAVLSVPTERFIQELDKDPTFAGNVFKNIAITLSVKCEEICWRLEEMAVEASSSWRASWRVHGEKHSQKYGISLKEARKLQHLLGVPPDEEVHHSTSAAINRQVSVHGQLIVFSESLCFYAKVFGMQVKKVLHVSSLISVLRDTPATKGLESAIEVASTDETIIFCNIPDLKETAEAIAEILQLETNRRRGGTTQVMEPNNKAREAAREALTTSSGPKTSLDQRFQLTADHWLEFLQKEAMSTMHSANDVIVAQGQQTDSLYQIARGCVRVEKTTHLGDGTVVISRLGPPAVFGEFFFMMGKATASLTSFVADRDGTELYVIKPESLQPYLDSKSLMPVCLHKYLATSMARKYRVLSATAGFGLMRTGENAVTVRVEEIFSNPVFLSLFNRFLRAEMPEQNEWLTCWKRIAEFRLRTRSEETNAAATELYETYLGPQSKLTASLSEESVQSIAEAIAPRTGDDGTPVLVRTEVFDPVQQQLFDALNTVSYDKFVSSSYFAGVQDLKMREKEVPGPNSFFYIMKLGTGSFGEVHAVRKKDTHKRYAMKLMSKQAQAEMSRRWMVYLRIEADVMAALNHPFLVNLNYCFQTPEMVFMVLDLVMGGDLNAFQQRFKTQPPTEQMLRFMSMQLISGLEFMHERKVLHRDMKPPNTLLDDEGNLRITDFGLSLKLKENELLYDRTGTKPYMAPELHCASKSHNRGYSYSVDWYALGVMIWEVMSGGTTLPPVVTKILGQLKNNKGLEESDFTDISAHHFNCPYMSHLSPKAQDFLASLLRMSPSKRLGDGDIKKHPFFEDANWAAVDARLVPPPWGAESLAELLSKRVDESVEERKTAEKAFGATLGNRMDYVSNFDFVSPRAVMEEYMENIYQLRANYEDHHEDEHDEHLNRRSHEEKKS</sequence>
<feature type="region of interest" description="Disordered" evidence="9">
    <location>
        <begin position="166"/>
        <end position="198"/>
    </location>
</feature>
<dbReference type="InterPro" id="IPR004182">
    <property type="entry name" value="GRAM"/>
</dbReference>
<dbReference type="Pfam" id="PF02893">
    <property type="entry name" value="GRAM"/>
    <property type="match status" value="1"/>
</dbReference>
<dbReference type="InterPro" id="IPR016137">
    <property type="entry name" value="RGS"/>
</dbReference>
<dbReference type="CDD" id="cd00038">
    <property type="entry name" value="CAP_ED"/>
    <property type="match status" value="1"/>
</dbReference>
<keyword evidence="6 8" id="KW-0067">ATP-binding</keyword>
<dbReference type="PROSITE" id="PS00107">
    <property type="entry name" value="PROTEIN_KINASE_ATP"/>
    <property type="match status" value="1"/>
</dbReference>
<evidence type="ECO:0000313" key="13">
    <source>
        <dbReference type="EMBL" id="KAL1530529.1"/>
    </source>
</evidence>
<feature type="domain" description="Protein kinase" evidence="10">
    <location>
        <begin position="755"/>
        <end position="1030"/>
    </location>
</feature>
<organism evidence="13 14">
    <name type="scientific">Prymnesium parvum</name>
    <name type="common">Toxic golden alga</name>
    <dbReference type="NCBI Taxonomy" id="97485"/>
    <lineage>
        <taxon>Eukaryota</taxon>
        <taxon>Haptista</taxon>
        <taxon>Haptophyta</taxon>
        <taxon>Prymnesiophyceae</taxon>
        <taxon>Prymnesiales</taxon>
        <taxon>Prymnesiaceae</taxon>
        <taxon>Prymnesium</taxon>
    </lineage>
</organism>
<feature type="domain" description="Cyclic nucleotide-binding" evidence="11">
    <location>
        <begin position="482"/>
        <end position="568"/>
    </location>
</feature>
<dbReference type="InterPro" id="IPR045270">
    <property type="entry name" value="STKc_AGC"/>
</dbReference>
<dbReference type="Gene3D" id="3.30.200.20">
    <property type="entry name" value="Phosphorylase Kinase, domain 1"/>
    <property type="match status" value="1"/>
</dbReference>
<dbReference type="CDD" id="cd05123">
    <property type="entry name" value="STKc_AGC"/>
    <property type="match status" value="1"/>
</dbReference>
<dbReference type="SUPFAM" id="SSF56112">
    <property type="entry name" value="Protein kinase-like (PK-like)"/>
    <property type="match status" value="1"/>
</dbReference>
<dbReference type="PANTHER" id="PTHR24355">
    <property type="entry name" value="G PROTEIN-COUPLED RECEPTOR KINASE/RIBOSOMAL PROTEIN S6 KINASE"/>
    <property type="match status" value="1"/>
</dbReference>
<keyword evidence="2" id="KW-0140">cGMP</keyword>
<proteinExistence type="predicted"/>
<feature type="domain" description="RGS" evidence="12">
    <location>
        <begin position="612"/>
        <end position="736"/>
    </location>
</feature>
<dbReference type="InterPro" id="IPR044926">
    <property type="entry name" value="RGS_subdomain_2"/>
</dbReference>